<evidence type="ECO:0000313" key="1">
    <source>
        <dbReference type="EMBL" id="RGX29293.1"/>
    </source>
</evidence>
<proteinExistence type="predicted"/>
<dbReference type="AlphaFoldDB" id="A0A413FFH0"/>
<accession>A0A413FFH0</accession>
<dbReference type="GeneID" id="93279108"/>
<dbReference type="OrthoDB" id="9800797at2"/>
<gene>
    <name evidence="1" type="ORF">DWV29_12245</name>
</gene>
<reference evidence="1 2" key="1">
    <citation type="submission" date="2018-08" db="EMBL/GenBank/DDBJ databases">
        <title>A genome reference for cultivated species of the human gut microbiota.</title>
        <authorList>
            <person name="Zou Y."/>
            <person name="Xue W."/>
            <person name="Luo G."/>
        </authorList>
    </citation>
    <scope>NUCLEOTIDE SEQUENCE [LARGE SCALE GENOMIC DNA]</scope>
    <source>
        <strain evidence="1 2">AF04-15</strain>
    </source>
</reference>
<protein>
    <submittedName>
        <fullName evidence="1">N-acetylglutamate synthase</fullName>
    </submittedName>
</protein>
<organism evidence="1 2">
    <name type="scientific">Enterocloster asparagiformis</name>
    <dbReference type="NCBI Taxonomy" id="333367"/>
    <lineage>
        <taxon>Bacteria</taxon>
        <taxon>Bacillati</taxon>
        <taxon>Bacillota</taxon>
        <taxon>Clostridia</taxon>
        <taxon>Lachnospirales</taxon>
        <taxon>Lachnospiraceae</taxon>
        <taxon>Enterocloster</taxon>
    </lineage>
</organism>
<name>A0A413FFH0_9FIRM</name>
<dbReference type="EMBL" id="QSBM01000008">
    <property type="protein sequence ID" value="RGX29293.1"/>
    <property type="molecule type" value="Genomic_DNA"/>
</dbReference>
<dbReference type="Pfam" id="PF26421">
    <property type="entry name" value="Avidin_like"/>
    <property type="match status" value="1"/>
</dbReference>
<dbReference type="RefSeq" id="WP_007707054.1">
    <property type="nucleotide sequence ID" value="NZ_JAWRJJ010000029.1"/>
</dbReference>
<evidence type="ECO:0000313" key="2">
    <source>
        <dbReference type="Proteomes" id="UP000283880"/>
    </source>
</evidence>
<sequence length="114" mass="13109">MIKINYEGKLFVPEQNTENGEVDDHTLFEYHQEGRILYADYYGGDVIKGHLIGTVFDDNSIDFVYHHLNNQNQLRVGTCHSIPVMLESGKLELHETWQWLNGDGSKGSSILREK</sequence>
<dbReference type="Proteomes" id="UP000283880">
    <property type="component" value="Unassembled WGS sequence"/>
</dbReference>
<dbReference type="InterPro" id="IPR058595">
    <property type="entry name" value="Avidin-like"/>
</dbReference>
<comment type="caution">
    <text evidence="1">The sequence shown here is derived from an EMBL/GenBank/DDBJ whole genome shotgun (WGS) entry which is preliminary data.</text>
</comment>